<accession>A0ABQ1CG62</accession>
<reference evidence="2 3" key="1">
    <citation type="journal article" date="2019" name="Emerg. Microbes Infect.">
        <title>Comprehensive subspecies identification of 175 nontuberculous mycobacteria species based on 7547 genomic profiles.</title>
        <authorList>
            <person name="Matsumoto Y."/>
            <person name="Kinjo T."/>
            <person name="Motooka D."/>
            <person name="Nabeya D."/>
            <person name="Jung N."/>
            <person name="Uechi K."/>
            <person name="Horii T."/>
            <person name="Iida T."/>
            <person name="Fujita J."/>
            <person name="Nakamura S."/>
        </authorList>
    </citation>
    <scope>NUCLEOTIDE SEQUENCE [LARGE SCALE GENOMIC DNA]</scope>
    <source>
        <strain evidence="2 3">JCM 18565</strain>
    </source>
</reference>
<dbReference type="EMBL" id="BLKX01000003">
    <property type="protein sequence ID" value="GFG83202.1"/>
    <property type="molecule type" value="Genomic_DNA"/>
</dbReference>
<name>A0ABQ1CG62_9MYCO</name>
<keyword evidence="3" id="KW-1185">Reference proteome</keyword>
<dbReference type="NCBIfam" id="NF033573">
    <property type="entry name" value="transpos_IS200"/>
    <property type="match status" value="1"/>
</dbReference>
<evidence type="ECO:0000259" key="1">
    <source>
        <dbReference type="SMART" id="SM01321"/>
    </source>
</evidence>
<dbReference type="PANTHER" id="PTHR33360">
    <property type="entry name" value="TRANSPOSASE FOR INSERTION SEQUENCE ELEMENT IS200"/>
    <property type="match status" value="1"/>
</dbReference>
<dbReference type="RefSeq" id="WP_120795142.1">
    <property type="nucleotide sequence ID" value="NZ_BLKX01000003.1"/>
</dbReference>
<sequence length="138" mass="15555">MTTTPSYRRARHSVSLLHAHVVFVTKYRRPVFTDAMLTHCENIMRDACTELGTELVEFNGEADHVHLLVSYPPTLAVSTLVQRLKGRTAHSIRREYTGTCVRARMRGHLWSPSYFAVSCGGAPLSIIKQYIDGQARPL</sequence>
<dbReference type="Pfam" id="PF01797">
    <property type="entry name" value="Y1_Tnp"/>
    <property type="match status" value="1"/>
</dbReference>
<comment type="caution">
    <text evidence="2">The sequence shown here is derived from an EMBL/GenBank/DDBJ whole genome shotgun (WGS) entry which is preliminary data.</text>
</comment>
<proteinExistence type="predicted"/>
<evidence type="ECO:0000313" key="2">
    <source>
        <dbReference type="EMBL" id="GFG83202.1"/>
    </source>
</evidence>
<dbReference type="Proteomes" id="UP000465240">
    <property type="component" value="Unassembled WGS sequence"/>
</dbReference>
<dbReference type="Gene3D" id="3.30.70.1290">
    <property type="entry name" value="Transposase IS200-like"/>
    <property type="match status" value="1"/>
</dbReference>
<dbReference type="InterPro" id="IPR036515">
    <property type="entry name" value="Transposase_17_sf"/>
</dbReference>
<dbReference type="PANTHER" id="PTHR33360:SF2">
    <property type="entry name" value="TRANSPOSASE FOR INSERTION SEQUENCE ELEMENT IS200"/>
    <property type="match status" value="1"/>
</dbReference>
<protein>
    <submittedName>
        <fullName evidence="2">IS605 family transposase</fullName>
    </submittedName>
</protein>
<dbReference type="SMART" id="SM01321">
    <property type="entry name" value="Y1_Tnp"/>
    <property type="match status" value="1"/>
</dbReference>
<organism evidence="2 3">
    <name type="scientific">Mycobacterium paragordonae</name>
    <dbReference type="NCBI Taxonomy" id="1389713"/>
    <lineage>
        <taxon>Bacteria</taxon>
        <taxon>Bacillati</taxon>
        <taxon>Actinomycetota</taxon>
        <taxon>Actinomycetes</taxon>
        <taxon>Mycobacteriales</taxon>
        <taxon>Mycobacteriaceae</taxon>
        <taxon>Mycobacterium</taxon>
    </lineage>
</organism>
<gene>
    <name evidence="2" type="ORF">MPRG_64780</name>
</gene>
<dbReference type="InterPro" id="IPR002686">
    <property type="entry name" value="Transposase_17"/>
</dbReference>
<feature type="domain" description="Transposase IS200-like" evidence="1">
    <location>
        <begin position="14"/>
        <end position="134"/>
    </location>
</feature>
<dbReference type="SUPFAM" id="SSF143422">
    <property type="entry name" value="Transposase IS200-like"/>
    <property type="match status" value="1"/>
</dbReference>
<evidence type="ECO:0000313" key="3">
    <source>
        <dbReference type="Proteomes" id="UP000465240"/>
    </source>
</evidence>